<evidence type="ECO:0000256" key="1">
    <source>
        <dbReference type="ARBA" id="ARBA00022679"/>
    </source>
</evidence>
<feature type="region of interest" description="Disordered" evidence="4">
    <location>
        <begin position="61"/>
        <end position="108"/>
    </location>
</feature>
<reference evidence="7" key="1">
    <citation type="submission" date="2016-09" db="EMBL/GenBank/DDBJ databases">
        <authorList>
            <person name="Jeantristanb JTB J.-T."/>
            <person name="Ricardo R."/>
        </authorList>
    </citation>
    <scope>NUCLEOTIDE SEQUENCE [LARGE SCALE GENOMIC DNA]</scope>
</reference>
<proteinExistence type="predicted"/>
<organism evidence="6 7">
    <name type="scientific">Microbotryum intermedium</name>
    <dbReference type="NCBI Taxonomy" id="269621"/>
    <lineage>
        <taxon>Eukaryota</taxon>
        <taxon>Fungi</taxon>
        <taxon>Dikarya</taxon>
        <taxon>Basidiomycota</taxon>
        <taxon>Pucciniomycotina</taxon>
        <taxon>Microbotryomycetes</taxon>
        <taxon>Microbotryales</taxon>
        <taxon>Microbotryaceae</taxon>
        <taxon>Microbotryum</taxon>
    </lineage>
</organism>
<keyword evidence="3" id="KW-0119">Carbohydrate metabolism</keyword>
<keyword evidence="7" id="KW-1185">Reference proteome</keyword>
<evidence type="ECO:0000313" key="7">
    <source>
        <dbReference type="Proteomes" id="UP000198372"/>
    </source>
</evidence>
<keyword evidence="5" id="KW-0472">Membrane</keyword>
<feature type="transmembrane region" description="Helical" evidence="5">
    <location>
        <begin position="184"/>
        <end position="203"/>
    </location>
</feature>
<evidence type="ECO:0000256" key="5">
    <source>
        <dbReference type="SAM" id="Phobius"/>
    </source>
</evidence>
<dbReference type="GO" id="GO:0016740">
    <property type="term" value="F:transferase activity"/>
    <property type="evidence" value="ECO:0007669"/>
    <property type="project" value="UniProtKB-KW"/>
</dbReference>
<evidence type="ECO:0000256" key="4">
    <source>
        <dbReference type="SAM" id="MobiDB-lite"/>
    </source>
</evidence>
<dbReference type="Gene3D" id="3.40.50.11350">
    <property type="match status" value="1"/>
</dbReference>
<evidence type="ECO:0000256" key="3">
    <source>
        <dbReference type="ARBA" id="ARBA00023277"/>
    </source>
</evidence>
<dbReference type="InterPro" id="IPR019378">
    <property type="entry name" value="GDP-Fuc_O-FucTrfase"/>
</dbReference>
<dbReference type="Proteomes" id="UP000198372">
    <property type="component" value="Unassembled WGS sequence"/>
</dbReference>
<evidence type="ECO:0000256" key="2">
    <source>
        <dbReference type="ARBA" id="ARBA00023253"/>
    </source>
</evidence>
<name>A0A238FMH0_9BASI</name>
<gene>
    <name evidence="6" type="ORF">BQ2448_7277</name>
</gene>
<protein>
    <submittedName>
        <fullName evidence="6">BQ2448_7277 protein</fullName>
    </submittedName>
</protein>
<keyword evidence="5" id="KW-0812">Transmembrane</keyword>
<sequence length="759" mass="82720">MASTRYLASALRYGAVDHSPRALTGPLSHVVAAACSRASPEGSDSGLSSCSASFCAPSPVGSAASGESTPTSDVDRRLSASSTSSSPSSASSKSTWNSTRSSASRGSFASNPLAAQFSRESLSGYSGLNLTLDRDEEDGIMMEKLPMIRRSRYVSPGSVATSAKSTWLEWLFHRLDLHSARVAGLRKLITALGIVLMVLLILWTNSLGASEQYGVLKPVRPSTINKDALSSGSKGVSAKGQPQYGGDIFYLNTKPNPPPREAEINYLAGDRIPLHFTSGKSDHESQEHLLNVKIGRRGGQIPLGGGRKAQQDFRGYDEVQIIKYDSPQPALRSQLKAGWRYVTSLNSGGHSQQILSDIKLLYFALLSRRAAILPTLVPVMIDDGAPESITHFYDLHRLMNNSGLLAVSMTSNCNPPEASSWSRNGCWSSQEAAIGSALSNHEPLNVHAVRVTHWALPTLARGFEGFGIAFPALRLFDANLEAKNDWINKARRLALPQKTLLRTNGAIIPPRDKEARFANRKEEFDSRAEGDAVPSEQLMCIDNPAFLAPVTTRGDDRASGDVEPLAQEDQSWKLVGRHLRFNALVEDTVDEYLMRMFGVEHRREVPPFIAVHVRGGGDFSAVVGGHLSVDKYSSALHTLQRRMQDRAKAMKHSAQRDAGHHRALRAMAHGAQADKLEIVATTDDSGFAHTLHELGWRVVDHDGMRTTQHYGAWWPTIIDSAILARGVGFVGTDRSSFSQLAGLRVKYWHHGLVEFASYA</sequence>
<dbReference type="CDD" id="cd11296">
    <property type="entry name" value="O-FucT_like"/>
    <property type="match status" value="1"/>
</dbReference>
<dbReference type="Pfam" id="PF10250">
    <property type="entry name" value="O-FucT"/>
    <property type="match status" value="1"/>
</dbReference>
<keyword evidence="5" id="KW-1133">Transmembrane helix</keyword>
<accession>A0A238FMH0</accession>
<dbReference type="OrthoDB" id="423313at2759"/>
<dbReference type="AlphaFoldDB" id="A0A238FMH0"/>
<dbReference type="STRING" id="269621.A0A238FMH0"/>
<feature type="compositionally biased region" description="Low complexity" evidence="4">
    <location>
        <begin position="79"/>
        <end position="104"/>
    </location>
</feature>
<dbReference type="PROSITE" id="PS51257">
    <property type="entry name" value="PROKAR_LIPOPROTEIN"/>
    <property type="match status" value="1"/>
</dbReference>
<dbReference type="GO" id="GO:0006004">
    <property type="term" value="P:fucose metabolic process"/>
    <property type="evidence" value="ECO:0007669"/>
    <property type="project" value="UniProtKB-KW"/>
</dbReference>
<dbReference type="EMBL" id="FMSP01000018">
    <property type="protein sequence ID" value="SCV73351.1"/>
    <property type="molecule type" value="Genomic_DNA"/>
</dbReference>
<keyword evidence="1" id="KW-0808">Transferase</keyword>
<keyword evidence="2" id="KW-0294">Fucose metabolism</keyword>
<evidence type="ECO:0000313" key="6">
    <source>
        <dbReference type="EMBL" id="SCV73351.1"/>
    </source>
</evidence>